<reference evidence="2" key="1">
    <citation type="submission" date="2021-01" db="EMBL/GenBank/DDBJ databases">
        <authorList>
            <person name="Corre E."/>
            <person name="Pelletier E."/>
            <person name="Niang G."/>
            <person name="Scheremetjew M."/>
            <person name="Finn R."/>
            <person name="Kale V."/>
            <person name="Holt S."/>
            <person name="Cochrane G."/>
            <person name="Meng A."/>
            <person name="Brown T."/>
            <person name="Cohen L."/>
        </authorList>
    </citation>
    <scope>NUCLEOTIDE SEQUENCE</scope>
    <source>
        <strain evidence="2">CCMP1510</strain>
    </source>
</reference>
<name>A0A7S3K2M8_9STRA</name>
<protein>
    <recommendedName>
        <fullName evidence="3">RRM domain-containing protein</fullName>
    </recommendedName>
</protein>
<feature type="compositionally biased region" description="Polar residues" evidence="1">
    <location>
        <begin position="133"/>
        <end position="155"/>
    </location>
</feature>
<dbReference type="GO" id="GO:0045292">
    <property type="term" value="P:mRNA cis splicing, via spliceosome"/>
    <property type="evidence" value="ECO:0007669"/>
    <property type="project" value="InterPro"/>
</dbReference>
<feature type="region of interest" description="Disordered" evidence="1">
    <location>
        <begin position="126"/>
        <end position="155"/>
    </location>
</feature>
<accession>A0A7S3K2M8</accession>
<feature type="compositionally biased region" description="Acidic residues" evidence="1">
    <location>
        <begin position="40"/>
        <end position="51"/>
    </location>
</feature>
<feature type="compositionally biased region" description="Basic and acidic residues" evidence="1">
    <location>
        <begin position="62"/>
        <end position="75"/>
    </location>
</feature>
<dbReference type="SUPFAM" id="SSF54928">
    <property type="entry name" value="RNA-binding domain, RBD"/>
    <property type="match status" value="1"/>
</dbReference>
<dbReference type="Gene3D" id="3.30.70.330">
    <property type="match status" value="1"/>
</dbReference>
<feature type="region of interest" description="Disordered" evidence="1">
    <location>
        <begin position="1"/>
        <end position="75"/>
    </location>
</feature>
<dbReference type="PANTHER" id="PTHR13288">
    <property type="entry name" value="SPLICING FACTOR 45 SPF45"/>
    <property type="match status" value="1"/>
</dbReference>
<organism evidence="2">
    <name type="scientific">Aureoumbra lagunensis</name>
    <dbReference type="NCBI Taxonomy" id="44058"/>
    <lineage>
        <taxon>Eukaryota</taxon>
        <taxon>Sar</taxon>
        <taxon>Stramenopiles</taxon>
        <taxon>Ochrophyta</taxon>
        <taxon>Pelagophyceae</taxon>
        <taxon>Pelagomonadales</taxon>
        <taxon>Aureoumbra</taxon>
    </lineage>
</organism>
<dbReference type="GO" id="GO:0000380">
    <property type="term" value="P:alternative mRNA splicing, via spliceosome"/>
    <property type="evidence" value="ECO:0007669"/>
    <property type="project" value="TreeGrafter"/>
</dbReference>
<dbReference type="InterPro" id="IPR040052">
    <property type="entry name" value="RBM17"/>
</dbReference>
<evidence type="ECO:0008006" key="3">
    <source>
        <dbReference type="Google" id="ProtNLM"/>
    </source>
</evidence>
<proteinExistence type="predicted"/>
<sequence>MRGSSSLGRGGGNVRGRGRGQQGGRIRMMDEQVTAPTEPSTEEDCVDDPYDPTEPNDYIQIQREKNAKRAQERREKERQQYLERLEEERTKMALERQKLAEKQLAGEAIDIPTGRGRGISNMPAWLTTKKSDSSSPQKNHLTPKETAQTEQQQNDIKPPSNILLIKNLAPGPQLLTETRSECETKYGNLEDCVIDHEASASDAVVIALKFKNKNHAVKAFLDLRGRFFAGRQISAEFSQQFPCQATSV</sequence>
<feature type="compositionally biased region" description="Gly residues" evidence="1">
    <location>
        <begin position="8"/>
        <end position="23"/>
    </location>
</feature>
<dbReference type="PANTHER" id="PTHR13288:SF8">
    <property type="entry name" value="SPLICING FACTOR 45"/>
    <property type="match status" value="1"/>
</dbReference>
<evidence type="ECO:0000256" key="1">
    <source>
        <dbReference type="SAM" id="MobiDB-lite"/>
    </source>
</evidence>
<dbReference type="EMBL" id="HBIJ01016408">
    <property type="protein sequence ID" value="CAE0370179.1"/>
    <property type="molecule type" value="Transcribed_RNA"/>
</dbReference>
<dbReference type="GO" id="GO:0071011">
    <property type="term" value="C:precatalytic spliceosome"/>
    <property type="evidence" value="ECO:0007669"/>
    <property type="project" value="TreeGrafter"/>
</dbReference>
<gene>
    <name evidence="2" type="ORF">ALAG00032_LOCUS10943</name>
</gene>
<dbReference type="GO" id="GO:0003676">
    <property type="term" value="F:nucleic acid binding"/>
    <property type="evidence" value="ECO:0007669"/>
    <property type="project" value="InterPro"/>
</dbReference>
<evidence type="ECO:0000313" key="2">
    <source>
        <dbReference type="EMBL" id="CAE0370179.1"/>
    </source>
</evidence>
<dbReference type="InterPro" id="IPR035979">
    <property type="entry name" value="RBD_domain_sf"/>
</dbReference>
<dbReference type="InterPro" id="IPR012677">
    <property type="entry name" value="Nucleotide-bd_a/b_plait_sf"/>
</dbReference>
<dbReference type="AlphaFoldDB" id="A0A7S3K2M8"/>